<dbReference type="InterPro" id="IPR036388">
    <property type="entry name" value="WH-like_DNA-bd_sf"/>
</dbReference>
<dbReference type="FunFam" id="1.10.10.60:FF:000170">
    <property type="entry name" value="Transcriptional adapter"/>
    <property type="match status" value="1"/>
</dbReference>
<keyword evidence="7 8" id="KW-0539">Nucleus</keyword>
<dbReference type="SUPFAM" id="SSF57850">
    <property type="entry name" value="RING/U-box"/>
    <property type="match status" value="1"/>
</dbReference>
<evidence type="ECO:0000256" key="9">
    <source>
        <dbReference type="SAM" id="MobiDB-lite"/>
    </source>
</evidence>
<dbReference type="FunFam" id="3.30.60.90:FF:000008">
    <property type="entry name" value="Transcriptional adapter 2"/>
    <property type="match status" value="1"/>
</dbReference>
<evidence type="ECO:0000259" key="11">
    <source>
        <dbReference type="PROSITE" id="PS50135"/>
    </source>
</evidence>
<evidence type="ECO:0000259" key="10">
    <source>
        <dbReference type="PROSITE" id="PS50090"/>
    </source>
</evidence>
<dbReference type="PIRSF" id="PIRSF025024">
    <property type="entry name" value="Transcriptional_adaptor_2"/>
    <property type="match status" value="1"/>
</dbReference>
<dbReference type="InterPro" id="IPR043145">
    <property type="entry name" value="Znf_ZZ_sf"/>
</dbReference>
<keyword evidence="5 8" id="KW-0805">Transcription regulation</keyword>
<dbReference type="InterPro" id="IPR055141">
    <property type="entry name" value="TADA2A_B-like_dom"/>
</dbReference>
<feature type="domain" description="Myb-like" evidence="10">
    <location>
        <begin position="112"/>
        <end position="158"/>
    </location>
</feature>
<sequence length="514" mass="58718">MQRADRLRIARAFTSNNDAAFYQTVSNSRKFCSRPRRGGRRWVRQWPKVMFAKAQCNYCQEDVSGIRVKCAECTDFEICLQCFSAGAEIGQHKNNHSYQFKDSGAVGILLGKNGWTAKEEQHLLDAIEQYGFGNWEDISRHIETRTPDEAREEYINRYLEGNIGKATWNSAANSRPLLTEISIPDDGPLSPEQINKLPPLDITPDEAAQLGYMPLRDDFEKEFDNDAEALVSPLSIHPVEDDELDIALKLAQVDMYTRRLRERARRKRVGRDYQLVANFFQPTTRKDRPVFKKKLPRDEREFQDHMRVLTQFHSSQEHEQFLAGVRRQRELEVRINELLRYRRHGITTVEECHHFEQLRQEIRDKRRNSDSCNVSLSPLSAQSKRREKGGSFSIIKKSTSMGNDRCLFPVSPDSGTEGGGEADSDDTLAADTPQDVAALPGYPLLSKDEAQLCTTLKITPNQYYGAKYSLLEMHVNKGSKKEDGLTLSEVCTLDGEPLKHIFNYMVESGWISAG</sequence>
<evidence type="ECO:0000256" key="6">
    <source>
        <dbReference type="ARBA" id="ARBA00023163"/>
    </source>
</evidence>
<dbReference type="GO" id="GO:0003713">
    <property type="term" value="F:transcription coactivator activity"/>
    <property type="evidence" value="ECO:0007669"/>
    <property type="project" value="InterPro"/>
</dbReference>
<dbReference type="InterPro" id="IPR000433">
    <property type="entry name" value="Znf_ZZ"/>
</dbReference>
<evidence type="ECO:0000259" key="12">
    <source>
        <dbReference type="PROSITE" id="PS51293"/>
    </source>
</evidence>
<proteinExistence type="predicted"/>
<dbReference type="CDD" id="cd02335">
    <property type="entry name" value="ZZ_ADA2"/>
    <property type="match status" value="1"/>
</dbReference>
<dbReference type="AlphaFoldDB" id="A0A6J1RTV9"/>
<feature type="region of interest" description="Disordered" evidence="9">
    <location>
        <begin position="366"/>
        <end position="428"/>
    </location>
</feature>
<keyword evidence="3" id="KW-0863">Zinc-finger</keyword>
<evidence type="ECO:0000256" key="3">
    <source>
        <dbReference type="ARBA" id="ARBA00022771"/>
    </source>
</evidence>
<dbReference type="Pfam" id="PF00249">
    <property type="entry name" value="Myb_DNA-binding"/>
    <property type="match status" value="1"/>
</dbReference>
<keyword evidence="4" id="KW-0862">Zinc</keyword>
<dbReference type="Gene3D" id="1.10.10.10">
    <property type="entry name" value="Winged helix-like DNA-binding domain superfamily/Winged helix DNA-binding domain"/>
    <property type="match status" value="1"/>
</dbReference>
<dbReference type="InterPro" id="IPR001005">
    <property type="entry name" value="SANT/Myb"/>
</dbReference>
<dbReference type="OrthoDB" id="270417at2759"/>
<dbReference type="Gene3D" id="3.30.60.90">
    <property type="match status" value="1"/>
</dbReference>
<dbReference type="GO" id="GO:0008270">
    <property type="term" value="F:zinc ion binding"/>
    <property type="evidence" value="ECO:0007669"/>
    <property type="project" value="UniProtKB-KW"/>
</dbReference>
<dbReference type="PROSITE" id="PS01357">
    <property type="entry name" value="ZF_ZZ_1"/>
    <property type="match status" value="1"/>
</dbReference>
<reference evidence="15" key="1">
    <citation type="submission" date="2025-08" db="UniProtKB">
        <authorList>
            <consortium name="RefSeq"/>
        </authorList>
    </citation>
    <scope>IDENTIFICATION</scope>
    <source>
        <tissue evidence="15">Whole organism</tissue>
    </source>
</reference>
<evidence type="ECO:0000256" key="2">
    <source>
        <dbReference type="ARBA" id="ARBA00022723"/>
    </source>
</evidence>
<dbReference type="SMART" id="SM00717">
    <property type="entry name" value="SANT"/>
    <property type="match status" value="1"/>
</dbReference>
<keyword evidence="14" id="KW-1185">Reference proteome</keyword>
<feature type="domain" description="ZZ-type" evidence="11">
    <location>
        <begin position="51"/>
        <end position="106"/>
    </location>
</feature>
<dbReference type="GO" id="GO:0005634">
    <property type="term" value="C:nucleus"/>
    <property type="evidence" value="ECO:0007669"/>
    <property type="project" value="UniProtKB-SubCell"/>
</dbReference>
<dbReference type="GO" id="GO:0003682">
    <property type="term" value="F:chromatin binding"/>
    <property type="evidence" value="ECO:0007669"/>
    <property type="project" value="TreeGrafter"/>
</dbReference>
<comment type="subcellular location">
    <subcellularLocation>
        <location evidence="1 8">Nucleus</location>
    </subcellularLocation>
</comment>
<dbReference type="RefSeq" id="XP_026272332.2">
    <property type="nucleotide sequence ID" value="XM_026416547.2"/>
</dbReference>
<name>A0A6J1RTV9_FRAOC</name>
<keyword evidence="2" id="KW-0479">Metal-binding</keyword>
<dbReference type="PANTHER" id="PTHR12374">
    <property type="entry name" value="TRANSCRIPTIONAL ADAPTOR 2 ADA2 -RELATED"/>
    <property type="match status" value="1"/>
</dbReference>
<dbReference type="InterPro" id="IPR016827">
    <property type="entry name" value="Ada2/TADA2"/>
</dbReference>
<feature type="domain" description="HTH myb-type" evidence="13">
    <location>
        <begin position="115"/>
        <end position="163"/>
    </location>
</feature>
<dbReference type="InterPro" id="IPR009057">
    <property type="entry name" value="Homeodomain-like_sf"/>
</dbReference>
<dbReference type="GO" id="GO:0006357">
    <property type="term" value="P:regulation of transcription by RNA polymerase II"/>
    <property type="evidence" value="ECO:0007669"/>
    <property type="project" value="InterPro"/>
</dbReference>
<organism evidence="14 15">
    <name type="scientific">Frankliniella occidentalis</name>
    <name type="common">Western flower thrips</name>
    <name type="synonym">Euthrips occidentalis</name>
    <dbReference type="NCBI Taxonomy" id="133901"/>
    <lineage>
        <taxon>Eukaryota</taxon>
        <taxon>Metazoa</taxon>
        <taxon>Ecdysozoa</taxon>
        <taxon>Arthropoda</taxon>
        <taxon>Hexapoda</taxon>
        <taxon>Insecta</taxon>
        <taxon>Pterygota</taxon>
        <taxon>Neoptera</taxon>
        <taxon>Paraneoptera</taxon>
        <taxon>Thysanoptera</taxon>
        <taxon>Terebrantia</taxon>
        <taxon>Thripoidea</taxon>
        <taxon>Thripidae</taxon>
        <taxon>Frankliniella</taxon>
    </lineage>
</organism>
<dbReference type="GO" id="GO:0070461">
    <property type="term" value="C:SAGA-type complex"/>
    <property type="evidence" value="ECO:0007669"/>
    <property type="project" value="TreeGrafter"/>
</dbReference>
<feature type="compositionally biased region" description="Polar residues" evidence="9">
    <location>
        <begin position="370"/>
        <end position="382"/>
    </location>
</feature>
<evidence type="ECO:0000256" key="5">
    <source>
        <dbReference type="ARBA" id="ARBA00023015"/>
    </source>
</evidence>
<dbReference type="GO" id="GO:0006338">
    <property type="term" value="P:chromatin remodeling"/>
    <property type="evidence" value="ECO:0007669"/>
    <property type="project" value="TreeGrafter"/>
</dbReference>
<dbReference type="CTD" id="559295"/>
<dbReference type="Pfam" id="PF22941">
    <property type="entry name" value="TADA2A-like_3rd"/>
    <property type="match status" value="1"/>
</dbReference>
<dbReference type="GeneID" id="113202359"/>
<evidence type="ECO:0000256" key="8">
    <source>
        <dbReference type="PIRNR" id="PIRNR025024"/>
    </source>
</evidence>
<evidence type="ECO:0000259" key="13">
    <source>
        <dbReference type="PROSITE" id="PS51294"/>
    </source>
</evidence>
<evidence type="ECO:0000256" key="1">
    <source>
        <dbReference type="ARBA" id="ARBA00004123"/>
    </source>
</evidence>
<dbReference type="PROSITE" id="PS50135">
    <property type="entry name" value="ZF_ZZ_2"/>
    <property type="match status" value="1"/>
</dbReference>
<dbReference type="SMART" id="SM00291">
    <property type="entry name" value="ZnF_ZZ"/>
    <property type="match status" value="1"/>
</dbReference>
<feature type="domain" description="SANT" evidence="12">
    <location>
        <begin position="110"/>
        <end position="162"/>
    </location>
</feature>
<dbReference type="Proteomes" id="UP000504606">
    <property type="component" value="Unplaced"/>
</dbReference>
<dbReference type="CDD" id="cd00167">
    <property type="entry name" value="SANT"/>
    <property type="match status" value="1"/>
</dbReference>
<dbReference type="PANTHER" id="PTHR12374:SF63">
    <property type="entry name" value="TRANSCRIPTIONAL ADAPTER 2-BETA"/>
    <property type="match status" value="1"/>
</dbReference>
<evidence type="ECO:0000256" key="7">
    <source>
        <dbReference type="ARBA" id="ARBA00023242"/>
    </source>
</evidence>
<dbReference type="Gene3D" id="1.10.10.60">
    <property type="entry name" value="Homeodomain-like"/>
    <property type="match status" value="1"/>
</dbReference>
<keyword evidence="6 8" id="KW-0804">Transcription</keyword>
<evidence type="ECO:0000313" key="14">
    <source>
        <dbReference type="Proteomes" id="UP000504606"/>
    </source>
</evidence>
<dbReference type="PROSITE" id="PS51293">
    <property type="entry name" value="SANT"/>
    <property type="match status" value="1"/>
</dbReference>
<dbReference type="SUPFAM" id="SSF46689">
    <property type="entry name" value="Homeodomain-like"/>
    <property type="match status" value="2"/>
</dbReference>
<dbReference type="PROSITE" id="PS50090">
    <property type="entry name" value="MYB_LIKE"/>
    <property type="match status" value="1"/>
</dbReference>
<dbReference type="PROSITE" id="PS51294">
    <property type="entry name" value="HTH_MYB"/>
    <property type="match status" value="1"/>
</dbReference>
<evidence type="ECO:0000313" key="15">
    <source>
        <dbReference type="RefSeq" id="XP_026272332.2"/>
    </source>
</evidence>
<accession>A0A6J1RTV9</accession>
<evidence type="ECO:0000256" key="4">
    <source>
        <dbReference type="ARBA" id="ARBA00022833"/>
    </source>
</evidence>
<gene>
    <name evidence="15" type="primary">LOC113202359</name>
</gene>
<dbReference type="InterPro" id="IPR017884">
    <property type="entry name" value="SANT_dom"/>
</dbReference>
<dbReference type="Pfam" id="PF25299">
    <property type="entry name" value="ZZ_ADA2"/>
    <property type="match status" value="1"/>
</dbReference>
<protein>
    <recommendedName>
        <fullName evidence="8">Transcriptional adapter</fullName>
    </recommendedName>
</protein>
<dbReference type="KEGG" id="foc:113202359"/>
<dbReference type="InterPro" id="IPR017930">
    <property type="entry name" value="Myb_dom"/>
</dbReference>
<dbReference type="InterPro" id="IPR041983">
    <property type="entry name" value="ADA2-like_ZZ"/>
</dbReference>